<evidence type="ECO:0000313" key="1">
    <source>
        <dbReference type="EMBL" id="CAD7222864.1"/>
    </source>
</evidence>
<name>A0A7R8W145_9CRUS</name>
<protein>
    <submittedName>
        <fullName evidence="1">Uncharacterized protein</fullName>
    </submittedName>
</protein>
<reference evidence="1" key="1">
    <citation type="submission" date="2020-11" db="EMBL/GenBank/DDBJ databases">
        <authorList>
            <person name="Tran Van P."/>
        </authorList>
    </citation>
    <scope>NUCLEOTIDE SEQUENCE</scope>
</reference>
<sequence length="129" mass="14184">MNLLALQLEGLSHLRVKKVTPQKKAKYKFSARKYIVETLSKAGLLVAKISRFLPLKEHNHIPPTDDIVVRMTLRQQKEHNRGNTHDITLQSSTGSVCEGSVMAAGKPAVAKPTFAPRGSLILPKPPLSP</sequence>
<accession>A0A7R8W145</accession>
<dbReference type="AlphaFoldDB" id="A0A7R8W145"/>
<dbReference type="EMBL" id="OB660114">
    <property type="protein sequence ID" value="CAD7222864.1"/>
    <property type="molecule type" value="Genomic_DNA"/>
</dbReference>
<proteinExistence type="predicted"/>
<organism evidence="1">
    <name type="scientific">Cyprideis torosa</name>
    <dbReference type="NCBI Taxonomy" id="163714"/>
    <lineage>
        <taxon>Eukaryota</taxon>
        <taxon>Metazoa</taxon>
        <taxon>Ecdysozoa</taxon>
        <taxon>Arthropoda</taxon>
        <taxon>Crustacea</taxon>
        <taxon>Oligostraca</taxon>
        <taxon>Ostracoda</taxon>
        <taxon>Podocopa</taxon>
        <taxon>Podocopida</taxon>
        <taxon>Cytherocopina</taxon>
        <taxon>Cytheroidea</taxon>
        <taxon>Cytherideidae</taxon>
        <taxon>Cyprideis</taxon>
    </lineage>
</organism>
<gene>
    <name evidence="1" type="ORF">CTOB1V02_LOCUS861</name>
</gene>